<keyword evidence="1" id="KW-0472">Membrane</keyword>
<accession>A0A285IL84</accession>
<dbReference type="AlphaFoldDB" id="A0A285IL84"/>
<reference evidence="2 3" key="1">
    <citation type="submission" date="2017-09" db="EMBL/GenBank/DDBJ databases">
        <authorList>
            <person name="Ehlers B."/>
            <person name="Leendertz F.H."/>
        </authorList>
    </citation>
    <scope>NUCLEOTIDE SEQUENCE [LARGE SCALE GENOMIC DNA]</scope>
    <source>
        <strain evidence="2 3">CGMCC 4.6857</strain>
    </source>
</reference>
<dbReference type="Proteomes" id="UP000219612">
    <property type="component" value="Unassembled WGS sequence"/>
</dbReference>
<dbReference type="RefSeq" id="WP_097321926.1">
    <property type="nucleotide sequence ID" value="NZ_OBDY01000009.1"/>
</dbReference>
<gene>
    <name evidence="2" type="ORF">SAMN05421748_10986</name>
</gene>
<sequence>MSLDTVADLAQVAHVTAEILLVLGPAAIGRFFQIRRRGRHSASAYRGRHLGLHIRSNYGGRHRGTWYIGGRRSPGYAARHRNARR</sequence>
<organism evidence="2 3">
    <name type="scientific">Paractinoplanes atraurantiacus</name>
    <dbReference type="NCBI Taxonomy" id="1036182"/>
    <lineage>
        <taxon>Bacteria</taxon>
        <taxon>Bacillati</taxon>
        <taxon>Actinomycetota</taxon>
        <taxon>Actinomycetes</taxon>
        <taxon>Micromonosporales</taxon>
        <taxon>Micromonosporaceae</taxon>
        <taxon>Paractinoplanes</taxon>
    </lineage>
</organism>
<evidence type="ECO:0000313" key="2">
    <source>
        <dbReference type="EMBL" id="SNY48704.1"/>
    </source>
</evidence>
<dbReference type="EMBL" id="OBDY01000009">
    <property type="protein sequence ID" value="SNY48704.1"/>
    <property type="molecule type" value="Genomic_DNA"/>
</dbReference>
<proteinExistence type="predicted"/>
<keyword evidence="1" id="KW-1133">Transmembrane helix</keyword>
<protein>
    <submittedName>
        <fullName evidence="2">Uncharacterized protein</fullName>
    </submittedName>
</protein>
<keyword evidence="3" id="KW-1185">Reference proteome</keyword>
<feature type="transmembrane region" description="Helical" evidence="1">
    <location>
        <begin position="12"/>
        <end position="32"/>
    </location>
</feature>
<evidence type="ECO:0000256" key="1">
    <source>
        <dbReference type="SAM" id="Phobius"/>
    </source>
</evidence>
<name>A0A285IL84_9ACTN</name>
<evidence type="ECO:0000313" key="3">
    <source>
        <dbReference type="Proteomes" id="UP000219612"/>
    </source>
</evidence>
<keyword evidence="1" id="KW-0812">Transmembrane</keyword>